<dbReference type="Proteomes" id="UP000274097">
    <property type="component" value="Unassembled WGS sequence"/>
</dbReference>
<reference evidence="2 5" key="1">
    <citation type="submission" date="2018-09" db="EMBL/GenBank/DDBJ databases">
        <title>Roseomonas sp. nov., isolated from feces of Tibetan antelopes in the Qinghai-Tibet plateau, China.</title>
        <authorList>
            <person name="Tian Z."/>
        </authorList>
    </citation>
    <scope>NUCLEOTIDE SEQUENCE [LARGE SCALE GENOMIC DNA]</scope>
    <source>
        <strain evidence="3 4">Z23</strain>
        <strain evidence="2 5">Z24</strain>
    </source>
</reference>
<accession>A0A3A9K0X4</accession>
<evidence type="ECO:0000313" key="5">
    <source>
        <dbReference type="Proteomes" id="UP000278036"/>
    </source>
</evidence>
<evidence type="ECO:0000313" key="4">
    <source>
        <dbReference type="Proteomes" id="UP000274097"/>
    </source>
</evidence>
<dbReference type="EMBL" id="RAQU01000026">
    <property type="protein sequence ID" value="RKK04999.1"/>
    <property type="molecule type" value="Genomic_DNA"/>
</dbReference>
<comment type="caution">
    <text evidence="2">The sequence shown here is derived from an EMBL/GenBank/DDBJ whole genome shotgun (WGS) entry which is preliminary data.</text>
</comment>
<keyword evidence="1" id="KW-0812">Transmembrane</keyword>
<proteinExistence type="predicted"/>
<dbReference type="EMBL" id="RFLX01000003">
    <property type="protein sequence ID" value="RMI26189.1"/>
    <property type="molecule type" value="Genomic_DNA"/>
</dbReference>
<evidence type="ECO:0000256" key="1">
    <source>
        <dbReference type="SAM" id="Phobius"/>
    </source>
</evidence>
<evidence type="ECO:0000313" key="3">
    <source>
        <dbReference type="EMBL" id="RMI26189.1"/>
    </source>
</evidence>
<keyword evidence="1" id="KW-1133">Transmembrane helix</keyword>
<organism evidence="2 5">
    <name type="scientific">Teichococcus wenyumeiae</name>
    <dbReference type="NCBI Taxonomy" id="2478470"/>
    <lineage>
        <taxon>Bacteria</taxon>
        <taxon>Pseudomonadati</taxon>
        <taxon>Pseudomonadota</taxon>
        <taxon>Alphaproteobacteria</taxon>
        <taxon>Acetobacterales</taxon>
        <taxon>Roseomonadaceae</taxon>
        <taxon>Roseomonas</taxon>
    </lineage>
</organism>
<gene>
    <name evidence="2" type="ORF">D6Z83_06655</name>
    <name evidence="3" type="ORF">EBE87_06575</name>
</gene>
<keyword evidence="1" id="KW-0472">Membrane</keyword>
<dbReference type="Proteomes" id="UP000278036">
    <property type="component" value="Unassembled WGS sequence"/>
</dbReference>
<name>A0A3A9K0X4_9PROT</name>
<dbReference type="AlphaFoldDB" id="A0A3A9K0X4"/>
<evidence type="ECO:0000313" key="2">
    <source>
        <dbReference type="EMBL" id="RKK04999.1"/>
    </source>
</evidence>
<sequence>MALNMASAGSAAAGFMLGGRLIGAAMGLVVIGTAPLLAVAPAMMLLRRRRLYRRLHRRPESFGRR</sequence>
<protein>
    <submittedName>
        <fullName evidence="2">Uncharacterized protein</fullName>
    </submittedName>
</protein>
<keyword evidence="4" id="KW-1185">Reference proteome</keyword>
<feature type="transmembrane region" description="Helical" evidence="1">
    <location>
        <begin position="20"/>
        <end position="46"/>
    </location>
</feature>
<dbReference type="InParanoid" id="A0A3A9K0X4"/>